<gene>
    <name evidence="6" type="primary">prmA</name>
    <name evidence="7" type="ORF">RGI145_13435</name>
    <name evidence="8" type="ORF">RQ831_15415</name>
</gene>
<dbReference type="eggNOG" id="COG2264">
    <property type="taxonomic scope" value="Bacteria"/>
</dbReference>
<dbReference type="CDD" id="cd02440">
    <property type="entry name" value="AdoMet_MTases"/>
    <property type="match status" value="1"/>
</dbReference>
<dbReference type="RefSeq" id="WP_075798776.1">
    <property type="nucleotide sequence ID" value="NZ_CP015583.1"/>
</dbReference>
<dbReference type="STRING" id="257708.RGI145_13435"/>
<feature type="binding site" evidence="6">
    <location>
        <position position="181"/>
    </location>
    <ligand>
        <name>S-adenosyl-L-methionine</name>
        <dbReference type="ChEBI" id="CHEBI:59789"/>
    </ligand>
</feature>
<evidence type="ECO:0000256" key="1">
    <source>
        <dbReference type="ARBA" id="ARBA00009741"/>
    </source>
</evidence>
<feature type="binding site" evidence="6">
    <location>
        <position position="249"/>
    </location>
    <ligand>
        <name>S-adenosyl-L-methionine</name>
        <dbReference type="ChEBI" id="CHEBI:59789"/>
    </ligand>
</feature>
<dbReference type="EC" id="2.1.1.-" evidence="6"/>
<dbReference type="EMBL" id="JAVVDO010000027">
    <property type="protein sequence ID" value="MDT8332450.1"/>
    <property type="molecule type" value="Genomic_DNA"/>
</dbReference>
<accession>A0A1L7AGZ0</accession>
<dbReference type="Proteomes" id="UP001258945">
    <property type="component" value="Unassembled WGS sequence"/>
</dbReference>
<dbReference type="PANTHER" id="PTHR43648">
    <property type="entry name" value="ELECTRON TRANSFER FLAVOPROTEIN BETA SUBUNIT LYSINE METHYLTRANSFERASE"/>
    <property type="match status" value="1"/>
</dbReference>
<reference evidence="7 9" key="1">
    <citation type="submission" date="2016-05" db="EMBL/GenBank/DDBJ databases">
        <title>Complete Genome and Methylome Analysis of Psychrotrophic Bacterial Isolates from Antarctic Lake Untersee.</title>
        <authorList>
            <person name="Fomenkov A."/>
            <person name="Akimov V.N."/>
            <person name="Vasilyeva L.V."/>
            <person name="Andersen D."/>
            <person name="Vincze T."/>
            <person name="Roberts R.J."/>
        </authorList>
    </citation>
    <scope>NUCLEOTIDE SEQUENCE [LARGE SCALE GENOMIC DNA]</scope>
    <source>
        <strain evidence="7 9">U14-5</strain>
    </source>
</reference>
<feature type="binding site" evidence="6">
    <location>
        <position position="159"/>
    </location>
    <ligand>
        <name>S-adenosyl-L-methionine</name>
        <dbReference type="ChEBI" id="CHEBI:59789"/>
    </ligand>
</feature>
<proteinExistence type="inferred from homology"/>
<evidence type="ECO:0000313" key="10">
    <source>
        <dbReference type="Proteomes" id="UP001258945"/>
    </source>
</evidence>
<keyword evidence="7" id="KW-0687">Ribonucleoprotein</keyword>
<dbReference type="HAMAP" id="MF_00735">
    <property type="entry name" value="Methyltr_PrmA"/>
    <property type="match status" value="1"/>
</dbReference>
<comment type="catalytic activity">
    <reaction evidence="6">
        <text>L-lysyl-[protein] + 3 S-adenosyl-L-methionine = N(6),N(6),N(6)-trimethyl-L-lysyl-[protein] + 3 S-adenosyl-L-homocysteine + 3 H(+)</text>
        <dbReference type="Rhea" id="RHEA:54192"/>
        <dbReference type="Rhea" id="RHEA-COMP:9752"/>
        <dbReference type="Rhea" id="RHEA-COMP:13826"/>
        <dbReference type="ChEBI" id="CHEBI:15378"/>
        <dbReference type="ChEBI" id="CHEBI:29969"/>
        <dbReference type="ChEBI" id="CHEBI:57856"/>
        <dbReference type="ChEBI" id="CHEBI:59789"/>
        <dbReference type="ChEBI" id="CHEBI:61961"/>
    </reaction>
</comment>
<dbReference type="Pfam" id="PF06325">
    <property type="entry name" value="PrmA"/>
    <property type="match status" value="1"/>
</dbReference>
<keyword evidence="10" id="KW-1185">Reference proteome</keyword>
<keyword evidence="7" id="KW-0689">Ribosomal protein</keyword>
<evidence type="ECO:0000256" key="2">
    <source>
        <dbReference type="ARBA" id="ARBA00022490"/>
    </source>
</evidence>
<dbReference type="GO" id="GO:0008276">
    <property type="term" value="F:protein methyltransferase activity"/>
    <property type="evidence" value="ECO:0007669"/>
    <property type="project" value="UniProtKB-UniRule"/>
</dbReference>
<comment type="similarity">
    <text evidence="1 6">Belongs to the methyltransferase superfamily. PrmA family.</text>
</comment>
<feature type="binding site" evidence="6">
    <location>
        <position position="203"/>
    </location>
    <ligand>
        <name>S-adenosyl-L-methionine</name>
        <dbReference type="ChEBI" id="CHEBI:59789"/>
    </ligand>
</feature>
<evidence type="ECO:0000256" key="6">
    <source>
        <dbReference type="HAMAP-Rule" id="MF_00735"/>
    </source>
</evidence>
<reference evidence="8 10" key="2">
    <citation type="journal article" date="2019" name="Microb. Pathog.">
        <title>Comparison of VITEK 2, MALDI-TOF MS, 16S rRNA gene sequencing, and whole-genome sequencing for identification of Roseomonas mucosa.</title>
        <authorList>
            <person name="Rudolph W.W."/>
            <person name="Gunzer F."/>
            <person name="Trauth M."/>
            <person name="Bunk B."/>
            <person name="Bigge R."/>
            <person name="Schrottner P."/>
        </authorList>
    </citation>
    <scope>NUCLEOTIDE SEQUENCE [LARGE SCALE GENOMIC DNA]</scope>
    <source>
        <strain evidence="8 10">DSM 103800</strain>
    </source>
</reference>
<evidence type="ECO:0000313" key="7">
    <source>
        <dbReference type="EMBL" id="APT57969.1"/>
    </source>
</evidence>
<dbReference type="KEGG" id="rgi:RGI145_13435"/>
<evidence type="ECO:0000256" key="4">
    <source>
        <dbReference type="ARBA" id="ARBA00022679"/>
    </source>
</evidence>
<dbReference type="InterPro" id="IPR050078">
    <property type="entry name" value="Ribosomal_L11_MeTrfase_PrmA"/>
</dbReference>
<dbReference type="InterPro" id="IPR004498">
    <property type="entry name" value="Ribosomal_PrmA_MeTrfase"/>
</dbReference>
<name>A0A1L7AGZ0_9PROT</name>
<keyword evidence="5 6" id="KW-0949">S-adenosyl-L-methionine</keyword>
<keyword evidence="3 6" id="KW-0489">Methyltransferase</keyword>
<evidence type="ECO:0000256" key="5">
    <source>
        <dbReference type="ARBA" id="ARBA00022691"/>
    </source>
</evidence>
<organism evidence="7 9">
    <name type="scientific">Roseomonas gilardii</name>
    <dbReference type="NCBI Taxonomy" id="257708"/>
    <lineage>
        <taxon>Bacteria</taxon>
        <taxon>Pseudomonadati</taxon>
        <taxon>Pseudomonadota</taxon>
        <taxon>Alphaproteobacteria</taxon>
        <taxon>Acetobacterales</taxon>
        <taxon>Roseomonadaceae</taxon>
        <taxon>Roseomonas</taxon>
    </lineage>
</organism>
<evidence type="ECO:0000313" key="9">
    <source>
        <dbReference type="Proteomes" id="UP000185494"/>
    </source>
</evidence>
<dbReference type="PANTHER" id="PTHR43648:SF1">
    <property type="entry name" value="ELECTRON TRANSFER FLAVOPROTEIN BETA SUBUNIT LYSINE METHYLTRANSFERASE"/>
    <property type="match status" value="1"/>
</dbReference>
<dbReference type="GO" id="GO:0032259">
    <property type="term" value="P:methylation"/>
    <property type="evidence" value="ECO:0007669"/>
    <property type="project" value="UniProtKB-KW"/>
</dbReference>
<dbReference type="InterPro" id="IPR029063">
    <property type="entry name" value="SAM-dependent_MTases_sf"/>
</dbReference>
<dbReference type="SUPFAM" id="SSF53335">
    <property type="entry name" value="S-adenosyl-L-methionine-dependent methyltransferases"/>
    <property type="match status" value="1"/>
</dbReference>
<dbReference type="Gene3D" id="3.40.50.150">
    <property type="entry name" value="Vaccinia Virus protein VP39"/>
    <property type="match status" value="1"/>
</dbReference>
<dbReference type="GO" id="GO:0005840">
    <property type="term" value="C:ribosome"/>
    <property type="evidence" value="ECO:0007669"/>
    <property type="project" value="UniProtKB-KW"/>
</dbReference>
<dbReference type="Proteomes" id="UP000185494">
    <property type="component" value="Chromosome 1"/>
</dbReference>
<protein>
    <recommendedName>
        <fullName evidence="6">Ribosomal protein L11 methyltransferase</fullName>
        <shortName evidence="6">L11 Mtase</shortName>
        <ecNumber evidence="6">2.1.1.-</ecNumber>
    </recommendedName>
</protein>
<comment type="subcellular location">
    <subcellularLocation>
        <location evidence="6">Cytoplasm</location>
    </subcellularLocation>
</comment>
<dbReference type="GO" id="GO:0005737">
    <property type="term" value="C:cytoplasm"/>
    <property type="evidence" value="ECO:0007669"/>
    <property type="project" value="UniProtKB-SubCell"/>
</dbReference>
<keyword evidence="2 6" id="KW-0963">Cytoplasm</keyword>
<dbReference type="EMBL" id="CP015583">
    <property type="protein sequence ID" value="APT57969.1"/>
    <property type="molecule type" value="Genomic_DNA"/>
</dbReference>
<keyword evidence="4 6" id="KW-0808">Transferase</keyword>
<dbReference type="AlphaFoldDB" id="A0A1L7AGZ0"/>
<evidence type="ECO:0000256" key="3">
    <source>
        <dbReference type="ARBA" id="ARBA00022603"/>
    </source>
</evidence>
<sequence>MSSETAIQQKPGHWPTQGNTRWAIPLETLVLTGIPDEAVPYYEAALESLCRTVGYFREPPLEETWRLEGVWEQNGDEAALSAALALAAAVSGFDAGVPERHPTEAEGWLARTVEAFPEQDLGRRFTIRPTHLPNPREWDRLVLRLDAGLAFGSGEHESTRGCLLAFEAVAHRKPRRILDLGTGSGILGMAAAKLLHRKVLATDIEPWSVRVAAENGVMNGLRGLFRAELADGWRDPVVRNGRYDLVFANILARPLCAMARDLATHLAPGGTAILAGLLGTQVRMVLAAHRRCGLVLERRIDLGAWSTLVLRKR</sequence>
<reference evidence="8" key="3">
    <citation type="submission" date="2023-09" db="EMBL/GenBank/DDBJ databases">
        <authorList>
            <person name="Schober I."/>
            <person name="Bunk B."/>
        </authorList>
    </citation>
    <scope>NUCLEOTIDE SEQUENCE</scope>
    <source>
        <strain evidence="8">DSM 103800</strain>
    </source>
</reference>
<evidence type="ECO:0000313" key="8">
    <source>
        <dbReference type="EMBL" id="MDT8332450.1"/>
    </source>
</evidence>
<comment type="function">
    <text evidence="6">Methylates ribosomal protein L11.</text>
</comment>